<dbReference type="Proteomes" id="UP000325672">
    <property type="component" value="Unassembled WGS sequence"/>
</dbReference>
<dbReference type="OrthoDB" id="5376804at2759"/>
<keyword evidence="3" id="KW-1185">Reference proteome</keyword>
<dbReference type="PANTHER" id="PTHR35394">
    <property type="entry name" value="DUF3176 DOMAIN-CONTAINING PROTEIN"/>
    <property type="match status" value="1"/>
</dbReference>
<protein>
    <submittedName>
        <fullName evidence="2">Uncharacterized protein</fullName>
    </submittedName>
</protein>
<proteinExistence type="predicted"/>
<name>A0A5N6SSY6_ASPPS</name>
<dbReference type="AlphaFoldDB" id="A0A5N6SSY6"/>
<evidence type="ECO:0000256" key="1">
    <source>
        <dbReference type="SAM" id="Phobius"/>
    </source>
</evidence>
<dbReference type="InterPro" id="IPR021514">
    <property type="entry name" value="DUF3176"/>
</dbReference>
<gene>
    <name evidence="2" type="ORF">BDV38DRAFT_283388</name>
</gene>
<evidence type="ECO:0000313" key="3">
    <source>
        <dbReference type="Proteomes" id="UP000325672"/>
    </source>
</evidence>
<dbReference type="Pfam" id="PF11374">
    <property type="entry name" value="DUF3176"/>
    <property type="match status" value="1"/>
</dbReference>
<dbReference type="EMBL" id="ML743580">
    <property type="protein sequence ID" value="KAE8136997.1"/>
    <property type="molecule type" value="Genomic_DNA"/>
</dbReference>
<accession>A0A5N6SSY6</accession>
<sequence length="471" mass="51744">MYLLGAQAFDSASRGPWGSINILWSHRASSLASLGALITVLALVFDPFIQQILSYPTRQAIATDHPTTATIKQAKSFIPDNDSPKIYSALYNGIWGSDFSIDPSCPSGNCTWPTFQSVGVCSQCGEESNVTVNCDLSSTINDIETDPPKCNVGLSQGQHSNTNVPPLYGERPRLQGYIPKEIVWTVNTVSWMIENETYLGIDYPLAVVADTQLGIHEEPDGRVNVTRPFQAENTTVCVLALCLKTYNISVHDGKVLINTTAPPNYGKTMMETIYQSWSPNSQSINQSLDVNTTEFTFHYQQFTTFSGMLDGSKKEVVYYDQKTQRISLTGDGPAELKGNFLRVRNTSLEEVMSNVAASLTKLSFDLSNDVVNGTVLVTEVYVSVAWIWLVLPALLLVLGIILISTICVNKGQTLPLWKSSILAAFFHGHINTEPDGHDCHTISGMETIAADTKVRLRLSESNGQLILESDR</sequence>
<dbReference type="GeneID" id="43644239"/>
<evidence type="ECO:0000313" key="2">
    <source>
        <dbReference type="EMBL" id="KAE8136997.1"/>
    </source>
</evidence>
<reference evidence="2 3" key="1">
    <citation type="submission" date="2019-04" db="EMBL/GenBank/DDBJ databases">
        <title>Friends and foes A comparative genomics study of 23 Aspergillus species from section Flavi.</title>
        <authorList>
            <consortium name="DOE Joint Genome Institute"/>
            <person name="Kjaerbolling I."/>
            <person name="Vesth T."/>
            <person name="Frisvad J.C."/>
            <person name="Nybo J.L."/>
            <person name="Theobald S."/>
            <person name="Kildgaard S."/>
            <person name="Isbrandt T."/>
            <person name="Kuo A."/>
            <person name="Sato A."/>
            <person name="Lyhne E.K."/>
            <person name="Kogle M.E."/>
            <person name="Wiebenga A."/>
            <person name="Kun R.S."/>
            <person name="Lubbers R.J."/>
            <person name="Makela M.R."/>
            <person name="Barry K."/>
            <person name="Chovatia M."/>
            <person name="Clum A."/>
            <person name="Daum C."/>
            <person name="Haridas S."/>
            <person name="He G."/>
            <person name="LaButti K."/>
            <person name="Lipzen A."/>
            <person name="Mondo S."/>
            <person name="Riley R."/>
            <person name="Salamov A."/>
            <person name="Simmons B.A."/>
            <person name="Magnuson J.K."/>
            <person name="Henrissat B."/>
            <person name="Mortensen U.H."/>
            <person name="Larsen T.O."/>
            <person name="Devries R.P."/>
            <person name="Grigoriev I.V."/>
            <person name="Machida M."/>
            <person name="Baker S.E."/>
            <person name="Andersen M.R."/>
        </authorList>
    </citation>
    <scope>NUCLEOTIDE SEQUENCE [LARGE SCALE GENOMIC DNA]</scope>
    <source>
        <strain evidence="2 3">CBS 117625</strain>
    </source>
</reference>
<keyword evidence="1" id="KW-0472">Membrane</keyword>
<dbReference type="PANTHER" id="PTHR35394:SF5">
    <property type="entry name" value="DUF3176 DOMAIN-CONTAINING PROTEIN"/>
    <property type="match status" value="1"/>
</dbReference>
<keyword evidence="1" id="KW-0812">Transmembrane</keyword>
<organism evidence="2 3">
    <name type="scientific">Aspergillus pseudotamarii</name>
    <dbReference type="NCBI Taxonomy" id="132259"/>
    <lineage>
        <taxon>Eukaryota</taxon>
        <taxon>Fungi</taxon>
        <taxon>Dikarya</taxon>
        <taxon>Ascomycota</taxon>
        <taxon>Pezizomycotina</taxon>
        <taxon>Eurotiomycetes</taxon>
        <taxon>Eurotiomycetidae</taxon>
        <taxon>Eurotiales</taxon>
        <taxon>Aspergillaceae</taxon>
        <taxon>Aspergillus</taxon>
        <taxon>Aspergillus subgen. Circumdati</taxon>
    </lineage>
</organism>
<keyword evidence="1" id="KW-1133">Transmembrane helix</keyword>
<dbReference type="RefSeq" id="XP_031913060.1">
    <property type="nucleotide sequence ID" value="XM_032060029.1"/>
</dbReference>
<feature type="transmembrane region" description="Helical" evidence="1">
    <location>
        <begin position="385"/>
        <end position="408"/>
    </location>
</feature>